<sequence length="194" mass="21918">MGASPPVAEAVKDVQPDALVRSITEEVMRLTVEATVKSTGELKDHKKLIRDVQLIVEPHFDFARMTRLALGVHWRKATVKQQEELTAEFRTLLLNTYSGIFIILRAHTPEFKPFRMTPKDTDVTVRLELKKKAQVIKFGVSMEKTSAGWKVYNIVVDGVSLVSTYRETFSAKVKESGIDGLIAELSKKNQEFLK</sequence>
<protein>
    <recommendedName>
        <fullName evidence="3">ABC transporter substrate-binding protein</fullName>
    </recommendedName>
</protein>
<dbReference type="InterPro" id="IPR008869">
    <property type="entry name" value="MlaC/ttg2D"/>
</dbReference>
<organism evidence="1 2">
    <name type="scientific">Candidatus Lloydbacteria bacterium RIFCSPLOWO2_01_FULL_50_20</name>
    <dbReference type="NCBI Taxonomy" id="1798665"/>
    <lineage>
        <taxon>Bacteria</taxon>
        <taxon>Candidatus Lloydiibacteriota</taxon>
    </lineage>
</organism>
<reference evidence="1 2" key="1">
    <citation type="journal article" date="2016" name="Nat. Commun.">
        <title>Thousands of microbial genomes shed light on interconnected biogeochemical processes in an aquifer system.</title>
        <authorList>
            <person name="Anantharaman K."/>
            <person name="Brown C.T."/>
            <person name="Hug L.A."/>
            <person name="Sharon I."/>
            <person name="Castelle C.J."/>
            <person name="Probst A.J."/>
            <person name="Thomas B.C."/>
            <person name="Singh A."/>
            <person name="Wilkins M.J."/>
            <person name="Karaoz U."/>
            <person name="Brodie E.L."/>
            <person name="Williams K.H."/>
            <person name="Hubbard S.S."/>
            <person name="Banfield J.F."/>
        </authorList>
    </citation>
    <scope>NUCLEOTIDE SEQUENCE [LARGE SCALE GENOMIC DNA]</scope>
</reference>
<accession>A0A1G2DKY3</accession>
<dbReference type="PANTHER" id="PTHR36573">
    <property type="entry name" value="INTERMEMBRANE PHOSPHOLIPID TRANSPORT SYSTEM BINDING PROTEIN MLAC"/>
    <property type="match status" value="1"/>
</dbReference>
<evidence type="ECO:0000313" key="1">
    <source>
        <dbReference type="EMBL" id="OGZ13631.1"/>
    </source>
</evidence>
<dbReference type="Pfam" id="PF05494">
    <property type="entry name" value="MlaC"/>
    <property type="match status" value="1"/>
</dbReference>
<dbReference type="PANTHER" id="PTHR36573:SF1">
    <property type="entry name" value="INTERMEMBRANE PHOSPHOLIPID TRANSPORT SYSTEM BINDING PROTEIN MLAC"/>
    <property type="match status" value="1"/>
</dbReference>
<dbReference type="AlphaFoldDB" id="A0A1G2DKY3"/>
<dbReference type="STRING" id="1798665.A2942_04690"/>
<dbReference type="PIRSF" id="PIRSF004649">
    <property type="entry name" value="MlaC"/>
    <property type="match status" value="1"/>
</dbReference>
<dbReference type="EMBL" id="MHLP01000006">
    <property type="protein sequence ID" value="OGZ13631.1"/>
    <property type="molecule type" value="Genomic_DNA"/>
</dbReference>
<dbReference type="InterPro" id="IPR042245">
    <property type="entry name" value="Tgt2/MlaC_sf"/>
</dbReference>
<comment type="caution">
    <text evidence="1">The sequence shown here is derived from an EMBL/GenBank/DDBJ whole genome shotgun (WGS) entry which is preliminary data.</text>
</comment>
<evidence type="ECO:0008006" key="3">
    <source>
        <dbReference type="Google" id="ProtNLM"/>
    </source>
</evidence>
<dbReference type="Gene3D" id="3.10.450.710">
    <property type="entry name" value="Tgt2/MlaC"/>
    <property type="match status" value="1"/>
</dbReference>
<proteinExistence type="predicted"/>
<evidence type="ECO:0000313" key="2">
    <source>
        <dbReference type="Proteomes" id="UP000178534"/>
    </source>
</evidence>
<gene>
    <name evidence="1" type="ORF">A2942_04690</name>
</gene>
<dbReference type="Proteomes" id="UP000178534">
    <property type="component" value="Unassembled WGS sequence"/>
</dbReference>
<name>A0A1G2DKY3_9BACT</name>